<feature type="compositionally biased region" description="Basic and acidic residues" evidence="1">
    <location>
        <begin position="165"/>
        <end position="184"/>
    </location>
</feature>
<accession>Q1HTP6</accession>
<feature type="compositionally biased region" description="Acidic residues" evidence="1">
    <location>
        <begin position="234"/>
        <end position="269"/>
    </location>
</feature>
<proteinExistence type="predicted"/>
<name>Q1HTP6_9POXV</name>
<reference evidence="2" key="1">
    <citation type="journal article" date="2006" name="J. Gen. Virol.">
        <title>Genomic characterization of a novel poxvirus contributing to the decline of the red squirrel (Sciurus vulgaris) in the UK.</title>
        <authorList>
            <person name="McInnes C.J."/>
            <person name="Wood A.R."/>
            <person name="Thomas K."/>
            <person name="Sainsbury A.W."/>
            <person name="Gurnell J."/>
            <person name="Dein F.J."/>
            <person name="Nettleton P.F."/>
        </authorList>
    </citation>
    <scope>NUCLEOTIDE SEQUENCE</scope>
    <source>
        <strain evidence="2">1296/99</strain>
    </source>
</reference>
<feature type="region of interest" description="Disordered" evidence="1">
    <location>
        <begin position="156"/>
        <end position="281"/>
    </location>
</feature>
<protein>
    <submittedName>
        <fullName evidence="2">X1R</fullName>
    </submittedName>
</protein>
<organism evidence="2">
    <name type="scientific">Squirrelpox virus</name>
    <dbReference type="NCBI Taxonomy" id="240426"/>
    <lineage>
        <taxon>Viruses</taxon>
        <taxon>Varidnaviria</taxon>
        <taxon>Bamfordvirae</taxon>
        <taxon>Nucleocytoviricota</taxon>
        <taxon>Pokkesviricetes</taxon>
        <taxon>Chitovirales</taxon>
        <taxon>Poxviridae</taxon>
        <taxon>Chordopoxvirinae</taxon>
        <taxon>Sciuripoxvirus</taxon>
        <taxon>Sciuripoxvirus squirrelpox</taxon>
    </lineage>
</organism>
<dbReference type="EMBL" id="AH015635">
    <property type="protein sequence ID" value="ABD51490.1"/>
    <property type="molecule type" value="Genomic_DNA"/>
</dbReference>
<evidence type="ECO:0000256" key="1">
    <source>
        <dbReference type="SAM" id="MobiDB-lite"/>
    </source>
</evidence>
<evidence type="ECO:0000313" key="2">
    <source>
        <dbReference type="EMBL" id="ABD51490.1"/>
    </source>
</evidence>
<sequence length="281" mass="30404">MAVAALIWLLACLLGPSAAAASGVEVRIYTSGVHDEHVSYLCVGVCPPGLTCSVYWDFLSDSSFDEDFSYRYRMDLYDMGTTETHDGGHLIKKGLELSDANSPEMRNLTLVCVLTSSDGQKMAKVTRIGDLLHYPTLGSTSTVSLAELSEAVEANLGSSGLSGSHRVDPPDKPEDGRTDGRGDGETGGLRESGTSTDGDNDSGPGGRADGEGTNGDAEGEYGNGGQRGQKGEGDGDSDDEDEEDEEDEDEDEDDDDDYDDYDEDGEYEYEDWRRRRRFDRL</sequence>
<gene>
    <name evidence="2" type="primary">X1R</name>
</gene>